<accession>A0A9P9E136</accession>
<proteinExistence type="predicted"/>
<evidence type="ECO:0000313" key="1">
    <source>
        <dbReference type="EMBL" id="KAH7128729.1"/>
    </source>
</evidence>
<reference evidence="1" key="1">
    <citation type="journal article" date="2021" name="Nat. Commun.">
        <title>Genetic determinants of endophytism in the Arabidopsis root mycobiome.</title>
        <authorList>
            <person name="Mesny F."/>
            <person name="Miyauchi S."/>
            <person name="Thiergart T."/>
            <person name="Pickel B."/>
            <person name="Atanasova L."/>
            <person name="Karlsson M."/>
            <person name="Huettel B."/>
            <person name="Barry K.W."/>
            <person name="Haridas S."/>
            <person name="Chen C."/>
            <person name="Bauer D."/>
            <person name="Andreopoulos W."/>
            <person name="Pangilinan J."/>
            <person name="LaButti K."/>
            <person name="Riley R."/>
            <person name="Lipzen A."/>
            <person name="Clum A."/>
            <person name="Drula E."/>
            <person name="Henrissat B."/>
            <person name="Kohler A."/>
            <person name="Grigoriev I.V."/>
            <person name="Martin F.M."/>
            <person name="Hacquard S."/>
        </authorList>
    </citation>
    <scope>NUCLEOTIDE SEQUENCE</scope>
    <source>
        <strain evidence="1">MPI-CAGE-CH-0243</strain>
    </source>
</reference>
<comment type="caution">
    <text evidence="1">The sequence shown here is derived from an EMBL/GenBank/DDBJ whole genome shotgun (WGS) entry which is preliminary data.</text>
</comment>
<evidence type="ECO:0000313" key="2">
    <source>
        <dbReference type="Proteomes" id="UP000700596"/>
    </source>
</evidence>
<dbReference type="AlphaFoldDB" id="A0A9P9E136"/>
<sequence length="151" mass="18211">MLWLALIWWGRGGRGRSFAHLSKDRFTCPIPKRSLRIRIRIWFWCWFWFWGFHLRDWSRGVSNKAYAWCAGAGRTGHPWAFCMQLEVLNDRKSKNPRTVLPLGREMKTGIQYQMRWALCKLSIMYIQDALPQEVYLLLRFRDAWEDGRPCR</sequence>
<dbReference type="Proteomes" id="UP000700596">
    <property type="component" value="Unassembled WGS sequence"/>
</dbReference>
<protein>
    <submittedName>
        <fullName evidence="1">Uncharacterized protein</fullName>
    </submittedName>
</protein>
<name>A0A9P9E136_9PLEO</name>
<keyword evidence="2" id="KW-1185">Reference proteome</keyword>
<organism evidence="1 2">
    <name type="scientific">Dendryphion nanum</name>
    <dbReference type="NCBI Taxonomy" id="256645"/>
    <lineage>
        <taxon>Eukaryota</taxon>
        <taxon>Fungi</taxon>
        <taxon>Dikarya</taxon>
        <taxon>Ascomycota</taxon>
        <taxon>Pezizomycotina</taxon>
        <taxon>Dothideomycetes</taxon>
        <taxon>Pleosporomycetidae</taxon>
        <taxon>Pleosporales</taxon>
        <taxon>Torulaceae</taxon>
        <taxon>Dendryphion</taxon>
    </lineage>
</organism>
<gene>
    <name evidence="1" type="ORF">B0J11DRAFT_277588</name>
</gene>
<dbReference type="EMBL" id="JAGMWT010000005">
    <property type="protein sequence ID" value="KAH7128729.1"/>
    <property type="molecule type" value="Genomic_DNA"/>
</dbReference>